<evidence type="ECO:0000256" key="1">
    <source>
        <dbReference type="SAM" id="MobiDB-lite"/>
    </source>
</evidence>
<sequence>MQRSIASFFQPRNKDKKATEEPTKKATKSPLKVQNRVPEADSPIKKVAKRGRHVLDSDDDDVPAVKEEVTKQADKEVKREKPVCRSDTPELTGAENKISYSFLKFALTEGWGFKGRFHPPLSSYPGLFSFTWDPPHT</sequence>
<accession>A0A5C6P365</accession>
<reference evidence="2 3" key="1">
    <citation type="submission" date="2019-04" db="EMBL/GenBank/DDBJ databases">
        <title>Chromosome genome assembly for Takifugu flavidus.</title>
        <authorList>
            <person name="Xiao S."/>
        </authorList>
    </citation>
    <scope>NUCLEOTIDE SEQUENCE [LARGE SCALE GENOMIC DNA]</scope>
    <source>
        <strain evidence="2">HTHZ2018</strain>
        <tissue evidence="2">Muscle</tissue>
    </source>
</reference>
<comment type="caution">
    <text evidence="2">The sequence shown here is derived from an EMBL/GenBank/DDBJ whole genome shotgun (WGS) entry which is preliminary data.</text>
</comment>
<feature type="region of interest" description="Disordered" evidence="1">
    <location>
        <begin position="1"/>
        <end position="43"/>
    </location>
</feature>
<organism evidence="2 3">
    <name type="scientific">Takifugu flavidus</name>
    <name type="common">sansaifugu</name>
    <dbReference type="NCBI Taxonomy" id="433684"/>
    <lineage>
        <taxon>Eukaryota</taxon>
        <taxon>Metazoa</taxon>
        <taxon>Chordata</taxon>
        <taxon>Craniata</taxon>
        <taxon>Vertebrata</taxon>
        <taxon>Euteleostomi</taxon>
        <taxon>Actinopterygii</taxon>
        <taxon>Neopterygii</taxon>
        <taxon>Teleostei</taxon>
        <taxon>Neoteleostei</taxon>
        <taxon>Acanthomorphata</taxon>
        <taxon>Eupercaria</taxon>
        <taxon>Tetraodontiformes</taxon>
        <taxon>Tetradontoidea</taxon>
        <taxon>Tetraodontidae</taxon>
        <taxon>Takifugu</taxon>
    </lineage>
</organism>
<keyword evidence="3" id="KW-1185">Reference proteome</keyword>
<evidence type="ECO:0008006" key="4">
    <source>
        <dbReference type="Google" id="ProtNLM"/>
    </source>
</evidence>
<proteinExistence type="predicted"/>
<evidence type="ECO:0000313" key="2">
    <source>
        <dbReference type="EMBL" id="TWW73983.1"/>
    </source>
</evidence>
<protein>
    <recommendedName>
        <fullName evidence="4">DNA ligase 1</fullName>
    </recommendedName>
</protein>
<gene>
    <name evidence="2" type="ORF">D4764_15G0013790</name>
</gene>
<name>A0A5C6P365_9TELE</name>
<evidence type="ECO:0000313" key="3">
    <source>
        <dbReference type="Proteomes" id="UP000324091"/>
    </source>
</evidence>
<dbReference type="Proteomes" id="UP000324091">
    <property type="component" value="Chromosome 15"/>
</dbReference>
<feature type="compositionally biased region" description="Basic and acidic residues" evidence="1">
    <location>
        <begin position="12"/>
        <end position="24"/>
    </location>
</feature>
<dbReference type="EMBL" id="RHFK02000007">
    <property type="protein sequence ID" value="TWW73983.1"/>
    <property type="molecule type" value="Genomic_DNA"/>
</dbReference>
<dbReference type="AlphaFoldDB" id="A0A5C6P365"/>